<proteinExistence type="predicted"/>
<protein>
    <submittedName>
        <fullName evidence="2">Uncharacterized protein</fullName>
    </submittedName>
</protein>
<feature type="chain" id="PRO_5028808556" evidence="1">
    <location>
        <begin position="21"/>
        <end position="151"/>
    </location>
</feature>
<accession>A0A7G8PT99</accession>
<dbReference type="RefSeq" id="WP_186991507.1">
    <property type="nucleotide sequence ID" value="NZ_CP052909.1"/>
</dbReference>
<keyword evidence="3" id="KW-1185">Reference proteome</keyword>
<keyword evidence="1" id="KW-0732">Signal</keyword>
<evidence type="ECO:0000313" key="3">
    <source>
        <dbReference type="Proteomes" id="UP000515514"/>
    </source>
</evidence>
<evidence type="ECO:0000256" key="1">
    <source>
        <dbReference type="SAM" id="SignalP"/>
    </source>
</evidence>
<dbReference type="Proteomes" id="UP000515514">
    <property type="component" value="Chromosome"/>
</dbReference>
<dbReference type="AlphaFoldDB" id="A0A7G8PT99"/>
<gene>
    <name evidence="2" type="ORF">ALE3EI_0992</name>
</gene>
<feature type="signal peptide" evidence="1">
    <location>
        <begin position="1"/>
        <end position="20"/>
    </location>
</feature>
<name>A0A7G8PT99_9FLAO</name>
<dbReference type="KEGG" id="alti:ALE3EI_0992"/>
<evidence type="ECO:0000313" key="2">
    <source>
        <dbReference type="EMBL" id="QNJ97565.1"/>
    </source>
</evidence>
<dbReference type="PROSITE" id="PS51257">
    <property type="entry name" value="PROKAR_LIPOPROTEIN"/>
    <property type="match status" value="1"/>
</dbReference>
<sequence length="151" mass="16588">MKLKNSFLLILMLVVILSCNGDDDSCTPGIVEITSLEAEYGCVNTKNEMEINLSDDFVIITSQSDFDSQVTGSCQPDINFSIYDLVIGKKALTSGNTSITYELLRNCDTQIQTLTVTFVQNATTEAPNLTYHALIPKLENGQVLEVDIIVN</sequence>
<organism evidence="2 3">
    <name type="scientific">Constantimarinum furrinae</name>
    <dbReference type="NCBI Taxonomy" id="2562285"/>
    <lineage>
        <taxon>Bacteria</taxon>
        <taxon>Pseudomonadati</taxon>
        <taxon>Bacteroidota</taxon>
        <taxon>Flavobacteriia</taxon>
        <taxon>Flavobacteriales</taxon>
        <taxon>Flavobacteriaceae</taxon>
        <taxon>Altibacter/Constantimarinum group</taxon>
        <taxon>Constantimarinum</taxon>
    </lineage>
</organism>
<reference evidence="2 3" key="1">
    <citation type="submission" date="2020-04" db="EMBL/GenBank/DDBJ databases">
        <title>Genome sequence of Altibacter aquimarinus strain ALE3EI.</title>
        <authorList>
            <person name="Oh H.-M."/>
            <person name="Jang D."/>
        </authorList>
    </citation>
    <scope>NUCLEOTIDE SEQUENCE [LARGE SCALE GENOMIC DNA]</scope>
    <source>
        <strain evidence="2 3">ALE3EI</strain>
    </source>
</reference>
<dbReference type="EMBL" id="CP052909">
    <property type="protein sequence ID" value="QNJ97565.1"/>
    <property type="molecule type" value="Genomic_DNA"/>
</dbReference>